<dbReference type="OrthoDB" id="258610at2"/>
<dbReference type="CDD" id="cd10917">
    <property type="entry name" value="CE4_NodB_like_6s_7s"/>
    <property type="match status" value="1"/>
</dbReference>
<dbReference type="Proteomes" id="UP000248132">
    <property type="component" value="Unassembled WGS sequence"/>
</dbReference>
<reference evidence="4 5" key="1">
    <citation type="submission" date="2018-06" db="EMBL/GenBank/DDBJ databases">
        <title>Genomic Encyclopedia of Type Strains, Phase I: the one thousand microbial genomes (KMG-I) project.</title>
        <authorList>
            <person name="Kyrpides N."/>
        </authorList>
    </citation>
    <scope>NUCLEOTIDE SEQUENCE [LARGE SCALE GENOMIC DNA]</scope>
    <source>
        <strain evidence="4 5">DSM 19573</strain>
    </source>
</reference>
<dbReference type="Pfam" id="PF01522">
    <property type="entry name" value="Polysacc_deac_1"/>
    <property type="match status" value="1"/>
</dbReference>
<keyword evidence="2" id="KW-0472">Membrane</keyword>
<name>A0A318XRV1_9FIRM</name>
<dbReference type="InterPro" id="IPR011330">
    <property type="entry name" value="Glyco_hydro/deAcase_b/a-brl"/>
</dbReference>
<dbReference type="EMBL" id="QKMR01000005">
    <property type="protein sequence ID" value="PYG88866.1"/>
    <property type="molecule type" value="Genomic_DNA"/>
</dbReference>
<feature type="compositionally biased region" description="Basic and acidic residues" evidence="1">
    <location>
        <begin position="112"/>
        <end position="127"/>
    </location>
</feature>
<evidence type="ECO:0000313" key="5">
    <source>
        <dbReference type="Proteomes" id="UP000248132"/>
    </source>
</evidence>
<dbReference type="GO" id="GO:0005975">
    <property type="term" value="P:carbohydrate metabolic process"/>
    <property type="evidence" value="ECO:0007669"/>
    <property type="project" value="InterPro"/>
</dbReference>
<dbReference type="InterPro" id="IPR002509">
    <property type="entry name" value="NODB_dom"/>
</dbReference>
<dbReference type="AlphaFoldDB" id="A0A318XRV1"/>
<accession>A0A318XRV1</accession>
<evidence type="ECO:0000256" key="2">
    <source>
        <dbReference type="SAM" id="Phobius"/>
    </source>
</evidence>
<dbReference type="SUPFAM" id="SSF88713">
    <property type="entry name" value="Glycoside hydrolase/deacetylase"/>
    <property type="match status" value="1"/>
</dbReference>
<dbReference type="PANTHER" id="PTHR10587">
    <property type="entry name" value="GLYCOSYL TRANSFERASE-RELATED"/>
    <property type="match status" value="1"/>
</dbReference>
<evidence type="ECO:0000256" key="1">
    <source>
        <dbReference type="SAM" id="MobiDB-lite"/>
    </source>
</evidence>
<feature type="region of interest" description="Disordered" evidence="1">
    <location>
        <begin position="100"/>
        <end position="128"/>
    </location>
</feature>
<protein>
    <submittedName>
        <fullName evidence="4">Peptidoglycan/xylan/chitin deacetylase (PgdA/CDA1 family)</fullName>
    </submittedName>
</protein>
<organism evidence="4 5">
    <name type="scientific">Ruminiclostridium sufflavum DSM 19573</name>
    <dbReference type="NCBI Taxonomy" id="1121337"/>
    <lineage>
        <taxon>Bacteria</taxon>
        <taxon>Bacillati</taxon>
        <taxon>Bacillota</taxon>
        <taxon>Clostridia</taxon>
        <taxon>Eubacteriales</taxon>
        <taxon>Oscillospiraceae</taxon>
        <taxon>Ruminiclostridium</taxon>
    </lineage>
</organism>
<keyword evidence="5" id="KW-1185">Reference proteome</keyword>
<sequence>MPAGFASICCMDIIMKKQADKINLIQKYKQLTAGKDKKQLILMWSTVLVCTLTIIFVCSCIIYTVNLNKTPNTLHTRFDEANQKMTNQKFNSYINSLINKKPAGNQQGTKTAEPEKGNVKETDKTTQKDNASVNKTIYKGVSTTQAAITFDDGYNRKYVEKVLDILKENNIKSTFFIIGKVLDDYPEVWKRAVNEGHQICNHTQSHQILTNMSDEAVQAEISGWETSARRVLGDDYLTRMKKEFPYLRLPGGGGAKSSRILKIAQKNGYKVIGWNVETVSSVINPLKNKKSVSEISDKIEQHVVNNCSGGSIILLHFNQYDMGNIEAIVKGLKNRGFQMKTISQLIK</sequence>
<evidence type="ECO:0000313" key="4">
    <source>
        <dbReference type="EMBL" id="PYG88866.1"/>
    </source>
</evidence>
<gene>
    <name evidence="4" type="ORF">LY28_01230</name>
</gene>
<keyword evidence="2" id="KW-0812">Transmembrane</keyword>
<dbReference type="GO" id="GO:0016810">
    <property type="term" value="F:hydrolase activity, acting on carbon-nitrogen (but not peptide) bonds"/>
    <property type="evidence" value="ECO:0007669"/>
    <property type="project" value="InterPro"/>
</dbReference>
<feature type="domain" description="NodB homology" evidence="3">
    <location>
        <begin position="144"/>
        <end position="340"/>
    </location>
</feature>
<feature type="transmembrane region" description="Helical" evidence="2">
    <location>
        <begin position="40"/>
        <end position="65"/>
    </location>
</feature>
<proteinExistence type="predicted"/>
<evidence type="ECO:0000259" key="3">
    <source>
        <dbReference type="PROSITE" id="PS51677"/>
    </source>
</evidence>
<comment type="caution">
    <text evidence="4">The sequence shown here is derived from an EMBL/GenBank/DDBJ whole genome shotgun (WGS) entry which is preliminary data.</text>
</comment>
<keyword evidence="2" id="KW-1133">Transmembrane helix</keyword>
<dbReference type="InterPro" id="IPR050248">
    <property type="entry name" value="Polysacc_deacetylase_ArnD"/>
</dbReference>
<dbReference type="Gene3D" id="3.20.20.370">
    <property type="entry name" value="Glycoside hydrolase/deacetylase"/>
    <property type="match status" value="1"/>
</dbReference>
<dbReference type="PROSITE" id="PS51677">
    <property type="entry name" value="NODB"/>
    <property type="match status" value="1"/>
</dbReference>
<feature type="compositionally biased region" description="Polar residues" evidence="1">
    <location>
        <begin position="100"/>
        <end position="110"/>
    </location>
</feature>